<gene>
    <name evidence="2" type="ORF">ABS767_02765</name>
</gene>
<dbReference type="InterPro" id="IPR036388">
    <property type="entry name" value="WH-like_DNA-bd_sf"/>
</dbReference>
<protein>
    <submittedName>
        <fullName evidence="2">MarR family EPS-associated transcriptional regulator</fullName>
    </submittedName>
</protein>
<dbReference type="InterPro" id="IPR036390">
    <property type="entry name" value="WH_DNA-bd_sf"/>
</dbReference>
<proteinExistence type="predicted"/>
<sequence>MSNRRSVEDRIDEEFRVLRVIEQHPEFSQRQIAKSAGASLGAINYCIRSLVEKGYVKVENFRKSESKGNYIYVLTPSGIAARAALTAQFLRRKIAEYEVLKAEIDTLRREVQTPQLGRRTRPAEQEGYSA</sequence>
<evidence type="ECO:0000313" key="2">
    <source>
        <dbReference type="EMBL" id="MFL9839875.1"/>
    </source>
</evidence>
<name>A0ABW8YIW4_9SPHN</name>
<dbReference type="Proteomes" id="UP001629244">
    <property type="component" value="Unassembled WGS sequence"/>
</dbReference>
<accession>A0ABW8YIW4</accession>
<dbReference type="NCBIfam" id="TIGR04176">
    <property type="entry name" value="MarR_EPS"/>
    <property type="match status" value="1"/>
</dbReference>
<dbReference type="RefSeq" id="WP_408076837.1">
    <property type="nucleotide sequence ID" value="NZ_JBELQC010000001.1"/>
</dbReference>
<organism evidence="2 3">
    <name type="scientific">Sphingomonas plantiphila</name>
    <dbReference type="NCBI Taxonomy" id="3163295"/>
    <lineage>
        <taxon>Bacteria</taxon>
        <taxon>Pseudomonadati</taxon>
        <taxon>Pseudomonadota</taxon>
        <taxon>Alphaproteobacteria</taxon>
        <taxon>Sphingomonadales</taxon>
        <taxon>Sphingomonadaceae</taxon>
        <taxon>Sphingomonas</taxon>
    </lineage>
</organism>
<dbReference type="SMART" id="SM00347">
    <property type="entry name" value="HTH_MARR"/>
    <property type="match status" value="1"/>
</dbReference>
<dbReference type="InterPro" id="IPR026433">
    <property type="entry name" value="MarR_EPS"/>
</dbReference>
<feature type="domain" description="HTH marR-type" evidence="1">
    <location>
        <begin position="3"/>
        <end position="109"/>
    </location>
</feature>
<reference evidence="2 3" key="1">
    <citation type="submission" date="2024-06" db="EMBL/GenBank/DDBJ databases">
        <authorList>
            <person name="Kaempfer P."/>
            <person name="Viver T."/>
        </authorList>
    </citation>
    <scope>NUCLEOTIDE SEQUENCE [LARGE SCALE GENOMIC DNA]</scope>
    <source>
        <strain evidence="2 3">ST-64</strain>
    </source>
</reference>
<dbReference type="SUPFAM" id="SSF46785">
    <property type="entry name" value="Winged helix' DNA-binding domain"/>
    <property type="match status" value="1"/>
</dbReference>
<evidence type="ECO:0000313" key="3">
    <source>
        <dbReference type="Proteomes" id="UP001629244"/>
    </source>
</evidence>
<keyword evidence="3" id="KW-1185">Reference proteome</keyword>
<dbReference type="Pfam" id="PF13412">
    <property type="entry name" value="HTH_24"/>
    <property type="match status" value="1"/>
</dbReference>
<dbReference type="EMBL" id="JBELQC010000001">
    <property type="protein sequence ID" value="MFL9839875.1"/>
    <property type="molecule type" value="Genomic_DNA"/>
</dbReference>
<evidence type="ECO:0000259" key="1">
    <source>
        <dbReference type="SMART" id="SM00347"/>
    </source>
</evidence>
<dbReference type="InterPro" id="IPR000835">
    <property type="entry name" value="HTH_MarR-typ"/>
</dbReference>
<dbReference type="Gene3D" id="1.10.10.10">
    <property type="entry name" value="Winged helix-like DNA-binding domain superfamily/Winged helix DNA-binding domain"/>
    <property type="match status" value="1"/>
</dbReference>
<comment type="caution">
    <text evidence="2">The sequence shown here is derived from an EMBL/GenBank/DDBJ whole genome shotgun (WGS) entry which is preliminary data.</text>
</comment>